<reference evidence="1 2" key="1">
    <citation type="submission" date="2016-04" db="EMBL/GenBank/DDBJ databases">
        <authorList>
            <person name="Evans L.H."/>
            <person name="Alamgir A."/>
            <person name="Owens N."/>
            <person name="Weber N.D."/>
            <person name="Virtaneva K."/>
            <person name="Barbian K."/>
            <person name="Babar A."/>
            <person name="Rosenke K."/>
        </authorList>
    </citation>
    <scope>NUCLEOTIDE SEQUENCE [LARGE SCALE GENOMIC DNA]</scope>
    <source>
        <strain evidence="1">NIES-2108</strain>
    </source>
</reference>
<sequence>MVQQKPRSVDSKSRGCLTNITICFGDFNLLICRDKAQNIPDPLVESSTWEGKTPFEIPNGNDEFFNFFPYCHNCRPMAQNWGVGSGYWKENYHLCKRSIDYPVFSVVEFVPEHCAEIHKDTRSKILRLVFSVRATLVNT</sequence>
<organism evidence="1 2">
    <name type="scientific">Nostoc punctiforme NIES-2108</name>
    <dbReference type="NCBI Taxonomy" id="1356359"/>
    <lineage>
        <taxon>Bacteria</taxon>
        <taxon>Bacillati</taxon>
        <taxon>Cyanobacteriota</taxon>
        <taxon>Cyanophyceae</taxon>
        <taxon>Nostocales</taxon>
        <taxon>Nostocaceae</taxon>
        <taxon>Nostoc</taxon>
    </lineage>
</organism>
<dbReference type="AlphaFoldDB" id="A0A367S272"/>
<evidence type="ECO:0000313" key="2">
    <source>
        <dbReference type="Proteomes" id="UP000252085"/>
    </source>
</evidence>
<name>A0A367S272_NOSPU</name>
<comment type="caution">
    <text evidence="1">The sequence shown here is derived from an EMBL/GenBank/DDBJ whole genome shotgun (WGS) entry which is preliminary data.</text>
</comment>
<gene>
    <name evidence="1" type="ORF">A6769_01060</name>
</gene>
<proteinExistence type="predicted"/>
<accession>A0A367S272</accession>
<dbReference type="EMBL" id="LXQE01000029">
    <property type="protein sequence ID" value="RCJ41532.1"/>
    <property type="molecule type" value="Genomic_DNA"/>
</dbReference>
<evidence type="ECO:0000313" key="1">
    <source>
        <dbReference type="EMBL" id="RCJ41532.1"/>
    </source>
</evidence>
<dbReference type="Proteomes" id="UP000252085">
    <property type="component" value="Unassembled WGS sequence"/>
</dbReference>
<protein>
    <submittedName>
        <fullName evidence="1">Uncharacterized protein</fullName>
    </submittedName>
</protein>